<dbReference type="InterPro" id="IPR016030">
    <property type="entry name" value="CblAdoTrfase-like"/>
</dbReference>
<dbReference type="Proteomes" id="UP000006178">
    <property type="component" value="Chromosome"/>
</dbReference>
<accession>I3VRW2</accession>
<dbReference type="PANTHER" id="PTHR12213">
    <property type="entry name" value="CORRINOID ADENOSYLTRANSFERASE"/>
    <property type="match status" value="1"/>
</dbReference>
<sequence length="56" mass="6307">MSVYTKTGDDGYTLLLNGERIPKDDLRIETLGNLDELTSYLGFAKAQINDDSIKKR</sequence>
<evidence type="ECO:0000256" key="13">
    <source>
        <dbReference type="ARBA" id="ARBA00048692"/>
    </source>
</evidence>
<evidence type="ECO:0000256" key="4">
    <source>
        <dbReference type="ARBA" id="ARBA00020963"/>
    </source>
</evidence>
<dbReference type="BioCyc" id="TSAC1094508:GLMA-223-MONOMER"/>
<evidence type="ECO:0000256" key="10">
    <source>
        <dbReference type="ARBA" id="ARBA00033334"/>
    </source>
</evidence>
<evidence type="ECO:0000259" key="15">
    <source>
        <dbReference type="Pfam" id="PF01923"/>
    </source>
</evidence>
<evidence type="ECO:0000256" key="9">
    <source>
        <dbReference type="ARBA" id="ARBA00031529"/>
    </source>
</evidence>
<dbReference type="Pfam" id="PF01923">
    <property type="entry name" value="Cob_adeno_trans"/>
    <property type="match status" value="1"/>
</dbReference>
<keyword evidence="6 14" id="KW-0808">Transferase</keyword>
<evidence type="ECO:0000256" key="6">
    <source>
        <dbReference type="ARBA" id="ARBA00022679"/>
    </source>
</evidence>
<dbReference type="GO" id="GO:0009236">
    <property type="term" value="P:cobalamin biosynthetic process"/>
    <property type="evidence" value="ECO:0007669"/>
    <property type="project" value="UniProtKB-UniRule"/>
</dbReference>
<evidence type="ECO:0000256" key="14">
    <source>
        <dbReference type="RuleBase" id="RU366026"/>
    </source>
</evidence>
<evidence type="ECO:0000256" key="12">
    <source>
        <dbReference type="ARBA" id="ARBA00048555"/>
    </source>
</evidence>
<dbReference type="SUPFAM" id="SSF89028">
    <property type="entry name" value="Cobalamin adenosyltransferase-like"/>
    <property type="match status" value="1"/>
</dbReference>
<evidence type="ECO:0000256" key="11">
    <source>
        <dbReference type="ARBA" id="ARBA00033354"/>
    </source>
</evidence>
<dbReference type="InterPro" id="IPR029499">
    <property type="entry name" value="PduO-typ"/>
</dbReference>
<dbReference type="AlphaFoldDB" id="I3VRW2"/>
<comment type="catalytic activity">
    <reaction evidence="12 14">
        <text>2 cob(II)yrinate a,c diamide + reduced [electron-transfer flavoprotein] + 2 ATP = 2 adenosylcob(III)yrinate a,c-diamide + 2 triphosphate + oxidized [electron-transfer flavoprotein] + 3 H(+)</text>
        <dbReference type="Rhea" id="RHEA:11528"/>
        <dbReference type="Rhea" id="RHEA-COMP:10685"/>
        <dbReference type="Rhea" id="RHEA-COMP:10686"/>
        <dbReference type="ChEBI" id="CHEBI:15378"/>
        <dbReference type="ChEBI" id="CHEBI:18036"/>
        <dbReference type="ChEBI" id="CHEBI:30616"/>
        <dbReference type="ChEBI" id="CHEBI:57692"/>
        <dbReference type="ChEBI" id="CHEBI:58307"/>
        <dbReference type="ChEBI" id="CHEBI:58503"/>
        <dbReference type="ChEBI" id="CHEBI:58537"/>
        <dbReference type="EC" id="2.5.1.17"/>
    </reaction>
</comment>
<dbReference type="RefSeq" id="WP_014757180.1">
    <property type="nucleotide sequence ID" value="NC_017992.1"/>
</dbReference>
<comment type="pathway">
    <text evidence="1 14">Cofactor biosynthesis; adenosylcobalamin biosynthesis; adenosylcobalamin from cob(II)yrinate a,c-diamide: step 2/7.</text>
</comment>
<organism evidence="16 17">
    <name type="scientific">Thermoanaerobacterium saccharolyticum (strain DSM 8691 / JW/SL-YS485)</name>
    <dbReference type="NCBI Taxonomy" id="1094508"/>
    <lineage>
        <taxon>Bacteria</taxon>
        <taxon>Bacillati</taxon>
        <taxon>Bacillota</taxon>
        <taxon>Clostridia</taxon>
        <taxon>Thermoanaerobacterales</taxon>
        <taxon>Thermoanaerobacteraceae</taxon>
        <taxon>Thermoanaerobacterium</taxon>
    </lineage>
</organism>
<evidence type="ECO:0000313" key="17">
    <source>
        <dbReference type="Proteomes" id="UP000006178"/>
    </source>
</evidence>
<dbReference type="eggNOG" id="COG2096">
    <property type="taxonomic scope" value="Bacteria"/>
</dbReference>
<feature type="domain" description="Cobalamin adenosyltransferase-like" evidence="15">
    <location>
        <begin position="3"/>
        <end position="51"/>
    </location>
</feature>
<dbReference type="EMBL" id="CP003184">
    <property type="protein sequence ID" value="AFK85257.1"/>
    <property type="molecule type" value="Genomic_DNA"/>
</dbReference>
<dbReference type="EC" id="2.5.1.17" evidence="3 14"/>
<evidence type="ECO:0000313" key="16">
    <source>
        <dbReference type="EMBL" id="AFK85257.1"/>
    </source>
</evidence>
<evidence type="ECO:0000256" key="3">
    <source>
        <dbReference type="ARBA" id="ARBA00012454"/>
    </source>
</evidence>
<dbReference type="GO" id="GO:0008817">
    <property type="term" value="F:corrinoid adenosyltransferase activity"/>
    <property type="evidence" value="ECO:0007669"/>
    <property type="project" value="UniProtKB-UniRule"/>
</dbReference>
<reference evidence="16 17" key="1">
    <citation type="journal article" date="2014" name="Appl. Environ. Microbiol.">
        <title>Profile of Secreted Hydrolases, Associated Proteins, and SlpA in Thermoanaerobacterium saccharolyticum during the Degradation of Hemicellulose.</title>
        <authorList>
            <person name="Currie D.H."/>
            <person name="Guss A.M."/>
            <person name="Herring C.D."/>
            <person name="Giannone R.J."/>
            <person name="Johnson C.M."/>
            <person name="Lankford P.K."/>
            <person name="Brown S.D."/>
            <person name="Hettich R.L."/>
            <person name="Lynd L.R."/>
        </authorList>
    </citation>
    <scope>NUCLEOTIDE SEQUENCE [LARGE SCALE GENOMIC DNA]</scope>
    <source>
        <strain evidence="17">DSM 8691 / JW/SL-YS485</strain>
    </source>
</reference>
<comment type="catalytic activity">
    <reaction evidence="13 14">
        <text>2 cob(II)alamin + reduced [electron-transfer flavoprotein] + 2 ATP = 2 adenosylcob(III)alamin + 2 triphosphate + oxidized [electron-transfer flavoprotein] + 3 H(+)</text>
        <dbReference type="Rhea" id="RHEA:28671"/>
        <dbReference type="Rhea" id="RHEA-COMP:10685"/>
        <dbReference type="Rhea" id="RHEA-COMP:10686"/>
        <dbReference type="ChEBI" id="CHEBI:15378"/>
        <dbReference type="ChEBI" id="CHEBI:16304"/>
        <dbReference type="ChEBI" id="CHEBI:18036"/>
        <dbReference type="ChEBI" id="CHEBI:18408"/>
        <dbReference type="ChEBI" id="CHEBI:30616"/>
        <dbReference type="ChEBI" id="CHEBI:57692"/>
        <dbReference type="ChEBI" id="CHEBI:58307"/>
        <dbReference type="EC" id="2.5.1.17"/>
    </reaction>
</comment>
<evidence type="ECO:0000256" key="7">
    <source>
        <dbReference type="ARBA" id="ARBA00022741"/>
    </source>
</evidence>
<dbReference type="PANTHER" id="PTHR12213:SF0">
    <property type="entry name" value="CORRINOID ADENOSYLTRANSFERASE MMAB"/>
    <property type="match status" value="1"/>
</dbReference>
<evidence type="ECO:0000256" key="5">
    <source>
        <dbReference type="ARBA" id="ARBA00022573"/>
    </source>
</evidence>
<dbReference type="InterPro" id="IPR036451">
    <property type="entry name" value="CblAdoTrfase-like_sf"/>
</dbReference>
<gene>
    <name evidence="16" type="ordered locus">Tsac_0221</name>
</gene>
<comment type="similarity">
    <text evidence="2 14">Belongs to the Cob(I)alamin adenosyltransferase family.</text>
</comment>
<keyword evidence="5 14" id="KW-0169">Cobalamin biosynthesis</keyword>
<evidence type="ECO:0000256" key="2">
    <source>
        <dbReference type="ARBA" id="ARBA00007487"/>
    </source>
</evidence>
<keyword evidence="17" id="KW-1185">Reference proteome</keyword>
<evidence type="ECO:0000256" key="1">
    <source>
        <dbReference type="ARBA" id="ARBA00005121"/>
    </source>
</evidence>
<dbReference type="Gene3D" id="1.20.1200.10">
    <property type="entry name" value="Cobalamin adenosyltransferase-like"/>
    <property type="match status" value="1"/>
</dbReference>
<evidence type="ECO:0000256" key="8">
    <source>
        <dbReference type="ARBA" id="ARBA00022840"/>
    </source>
</evidence>
<dbReference type="STRING" id="1094508.Tsac_0221"/>
<dbReference type="KEGG" id="tsh:Tsac_0221"/>
<dbReference type="GO" id="GO:0005524">
    <property type="term" value="F:ATP binding"/>
    <property type="evidence" value="ECO:0007669"/>
    <property type="project" value="UniProtKB-UniRule"/>
</dbReference>
<protein>
    <recommendedName>
        <fullName evidence="4 14">Corrinoid adenosyltransferase</fullName>
        <ecNumber evidence="3 14">2.5.1.17</ecNumber>
    </recommendedName>
    <alternativeName>
        <fullName evidence="9 14">Cob(II)alamin adenosyltransferase</fullName>
    </alternativeName>
    <alternativeName>
        <fullName evidence="11 14">Cob(II)yrinic acid a,c-diamide adenosyltransferase</fullName>
    </alternativeName>
    <alternativeName>
        <fullName evidence="10 14">Cobinamide/cobalamin adenosyltransferase</fullName>
    </alternativeName>
</protein>
<dbReference type="UniPathway" id="UPA00148">
    <property type="reaction ID" value="UER00233"/>
</dbReference>
<dbReference type="PATRIC" id="fig|1094508.3.peg.221"/>
<keyword evidence="8 14" id="KW-0067">ATP-binding</keyword>
<name>I3VRW2_THESW</name>
<proteinExistence type="inferred from homology"/>
<keyword evidence="7 14" id="KW-0547">Nucleotide-binding</keyword>